<sequence>MLKHFITFLRFACQFFGFCLSNISYFISIVIIMAMLLFIGYVDLSIIYIILLLVGMVVCFAFAPVEDKNKPLDRDEISVFKKRAYLILSIEFFIWLAVSVIFQPVEKTIPIVMFTESLMLVIGKLKLSKYS</sequence>
<keyword evidence="5" id="KW-0378">Hydrolase</keyword>
<keyword evidence="2" id="KW-0673">Quorum sensing</keyword>
<evidence type="ECO:0000256" key="3">
    <source>
        <dbReference type="ARBA" id="ARBA00022670"/>
    </source>
</evidence>
<evidence type="ECO:0000256" key="5">
    <source>
        <dbReference type="ARBA" id="ARBA00022801"/>
    </source>
</evidence>
<dbReference type="GO" id="GO:0008233">
    <property type="term" value="F:peptidase activity"/>
    <property type="evidence" value="ECO:0007669"/>
    <property type="project" value="UniProtKB-KW"/>
</dbReference>
<accession>A0AAE3IG19</accession>
<evidence type="ECO:0000256" key="2">
    <source>
        <dbReference type="ARBA" id="ARBA00022654"/>
    </source>
</evidence>
<gene>
    <name evidence="9" type="ORF">OCV57_04945</name>
</gene>
<evidence type="ECO:0000256" key="6">
    <source>
        <dbReference type="ARBA" id="ARBA00022989"/>
    </source>
</evidence>
<dbReference type="GO" id="GO:0006508">
    <property type="term" value="P:proteolysis"/>
    <property type="evidence" value="ECO:0007669"/>
    <property type="project" value="UniProtKB-KW"/>
</dbReference>
<evidence type="ECO:0000256" key="1">
    <source>
        <dbReference type="ARBA" id="ARBA00022475"/>
    </source>
</evidence>
<dbReference type="GO" id="GO:0009372">
    <property type="term" value="P:quorum sensing"/>
    <property type="evidence" value="ECO:0007669"/>
    <property type="project" value="UniProtKB-KW"/>
</dbReference>
<evidence type="ECO:0000256" key="8">
    <source>
        <dbReference type="SAM" id="Phobius"/>
    </source>
</evidence>
<dbReference type="InterPro" id="IPR006741">
    <property type="entry name" value="AgrB"/>
</dbReference>
<evidence type="ECO:0000256" key="7">
    <source>
        <dbReference type="ARBA" id="ARBA00023136"/>
    </source>
</evidence>
<reference evidence="9 10" key="1">
    <citation type="journal article" date="2021" name="ISME Commun">
        <title>Automated analysis of genomic sequences facilitates high-throughput and comprehensive description of bacteria.</title>
        <authorList>
            <person name="Hitch T.C.A."/>
        </authorList>
    </citation>
    <scope>NUCLEOTIDE SEQUENCE [LARGE SCALE GENOMIC DNA]</scope>
    <source>
        <strain evidence="9 10">Sanger_31</strain>
    </source>
</reference>
<keyword evidence="6 8" id="KW-1133">Transmembrane helix</keyword>
<name>A0AAE3IG19_9FIRM</name>
<comment type="caution">
    <text evidence="9">The sequence shown here is derived from an EMBL/GenBank/DDBJ whole genome shotgun (WGS) entry which is preliminary data.</text>
</comment>
<evidence type="ECO:0000313" key="9">
    <source>
        <dbReference type="EMBL" id="MCU6705275.1"/>
    </source>
</evidence>
<dbReference type="Proteomes" id="UP001208131">
    <property type="component" value="Unassembled WGS sequence"/>
</dbReference>
<dbReference type="EMBL" id="JAOQJZ010000004">
    <property type="protein sequence ID" value="MCU6705275.1"/>
    <property type="molecule type" value="Genomic_DNA"/>
</dbReference>
<dbReference type="RefSeq" id="WP_267300649.1">
    <property type="nucleotide sequence ID" value="NZ_JAOQJZ010000004.1"/>
</dbReference>
<dbReference type="Pfam" id="PF04647">
    <property type="entry name" value="AgrB"/>
    <property type="match status" value="1"/>
</dbReference>
<feature type="transmembrane region" description="Helical" evidence="8">
    <location>
        <begin position="84"/>
        <end position="102"/>
    </location>
</feature>
<keyword evidence="7 8" id="KW-0472">Membrane</keyword>
<proteinExistence type="predicted"/>
<protein>
    <submittedName>
        <fullName evidence="9">Accessory gene regulator B family protein</fullName>
    </submittedName>
</protein>
<keyword evidence="4 8" id="KW-0812">Transmembrane</keyword>
<keyword evidence="3" id="KW-0645">Protease</keyword>
<dbReference type="AlphaFoldDB" id="A0AAE3IG19"/>
<keyword evidence="10" id="KW-1185">Reference proteome</keyword>
<organism evidence="9 10">
    <name type="scientific">Hominimerdicola aceti</name>
    <dbReference type="NCBI Taxonomy" id="2981726"/>
    <lineage>
        <taxon>Bacteria</taxon>
        <taxon>Bacillati</taxon>
        <taxon>Bacillota</taxon>
        <taxon>Clostridia</taxon>
        <taxon>Eubacteriales</taxon>
        <taxon>Oscillospiraceae</taxon>
        <taxon>Hominimerdicola</taxon>
    </lineage>
</organism>
<feature type="transmembrane region" description="Helical" evidence="8">
    <location>
        <begin position="12"/>
        <end position="39"/>
    </location>
</feature>
<evidence type="ECO:0000256" key="4">
    <source>
        <dbReference type="ARBA" id="ARBA00022692"/>
    </source>
</evidence>
<evidence type="ECO:0000313" key="10">
    <source>
        <dbReference type="Proteomes" id="UP001208131"/>
    </source>
</evidence>
<feature type="transmembrane region" description="Helical" evidence="8">
    <location>
        <begin position="45"/>
        <end position="63"/>
    </location>
</feature>
<keyword evidence="1" id="KW-1003">Cell membrane</keyword>
<dbReference type="GO" id="GO:0016020">
    <property type="term" value="C:membrane"/>
    <property type="evidence" value="ECO:0007669"/>
    <property type="project" value="InterPro"/>
</dbReference>